<dbReference type="EMBL" id="GBRH01184660">
    <property type="protein sequence ID" value="JAE13236.1"/>
    <property type="molecule type" value="Transcribed_RNA"/>
</dbReference>
<accession>A0A0A9FSD8</accession>
<protein>
    <submittedName>
        <fullName evidence="2">Uncharacterized protein</fullName>
    </submittedName>
</protein>
<reference evidence="2" key="1">
    <citation type="submission" date="2014-09" db="EMBL/GenBank/DDBJ databases">
        <authorList>
            <person name="Magalhaes I.L.F."/>
            <person name="Oliveira U."/>
            <person name="Santos F.R."/>
            <person name="Vidigal T.H.D.A."/>
            <person name="Brescovit A.D."/>
            <person name="Santos A.J."/>
        </authorList>
    </citation>
    <scope>NUCLEOTIDE SEQUENCE</scope>
    <source>
        <tissue evidence="2">Shoot tissue taken approximately 20 cm above the soil surface</tissue>
    </source>
</reference>
<sequence>MDGDTLTPRGSSWELTAAATS</sequence>
<name>A0A0A9FSD8_ARUDO</name>
<evidence type="ECO:0000256" key="1">
    <source>
        <dbReference type="SAM" id="MobiDB-lite"/>
    </source>
</evidence>
<organism evidence="2">
    <name type="scientific">Arundo donax</name>
    <name type="common">Giant reed</name>
    <name type="synonym">Donax arundinaceus</name>
    <dbReference type="NCBI Taxonomy" id="35708"/>
    <lineage>
        <taxon>Eukaryota</taxon>
        <taxon>Viridiplantae</taxon>
        <taxon>Streptophyta</taxon>
        <taxon>Embryophyta</taxon>
        <taxon>Tracheophyta</taxon>
        <taxon>Spermatophyta</taxon>
        <taxon>Magnoliopsida</taxon>
        <taxon>Liliopsida</taxon>
        <taxon>Poales</taxon>
        <taxon>Poaceae</taxon>
        <taxon>PACMAD clade</taxon>
        <taxon>Arundinoideae</taxon>
        <taxon>Arundineae</taxon>
        <taxon>Arundo</taxon>
    </lineage>
</organism>
<feature type="region of interest" description="Disordered" evidence="1">
    <location>
        <begin position="1"/>
        <end position="21"/>
    </location>
</feature>
<proteinExistence type="predicted"/>
<evidence type="ECO:0000313" key="2">
    <source>
        <dbReference type="EMBL" id="JAE13236.1"/>
    </source>
</evidence>
<reference evidence="2" key="2">
    <citation type="journal article" date="2015" name="Data Brief">
        <title>Shoot transcriptome of the giant reed, Arundo donax.</title>
        <authorList>
            <person name="Barrero R.A."/>
            <person name="Guerrero F.D."/>
            <person name="Moolhuijzen P."/>
            <person name="Goolsby J.A."/>
            <person name="Tidwell J."/>
            <person name="Bellgard S.E."/>
            <person name="Bellgard M.I."/>
        </authorList>
    </citation>
    <scope>NUCLEOTIDE SEQUENCE</scope>
    <source>
        <tissue evidence="2">Shoot tissue taken approximately 20 cm above the soil surface</tissue>
    </source>
</reference>
<feature type="compositionally biased region" description="Polar residues" evidence="1">
    <location>
        <begin position="8"/>
        <end position="21"/>
    </location>
</feature>
<dbReference type="AlphaFoldDB" id="A0A0A9FSD8"/>